<reference evidence="2 3" key="1">
    <citation type="submission" date="2014-04" db="EMBL/GenBank/DDBJ databases">
        <authorList>
            <consortium name="DOE Joint Genome Institute"/>
            <person name="Kuo A."/>
            <person name="Kohler A."/>
            <person name="Nagy L.G."/>
            <person name="Floudas D."/>
            <person name="Copeland A."/>
            <person name="Barry K.W."/>
            <person name="Cichocki N."/>
            <person name="Veneault-Fourrey C."/>
            <person name="LaButti K."/>
            <person name="Lindquist E.A."/>
            <person name="Lipzen A."/>
            <person name="Lundell T."/>
            <person name="Morin E."/>
            <person name="Murat C."/>
            <person name="Sun H."/>
            <person name="Tunlid A."/>
            <person name="Henrissat B."/>
            <person name="Grigoriev I.V."/>
            <person name="Hibbett D.S."/>
            <person name="Martin F."/>
            <person name="Nordberg H.P."/>
            <person name="Cantor M.N."/>
            <person name="Hua S.X."/>
        </authorList>
    </citation>
    <scope>NUCLEOTIDE SEQUENCE [LARGE SCALE GENOMIC DNA]</scope>
    <source>
        <strain evidence="2 3">LaAM-08-1</strain>
    </source>
</reference>
<feature type="region of interest" description="Disordered" evidence="1">
    <location>
        <begin position="261"/>
        <end position="296"/>
    </location>
</feature>
<evidence type="ECO:0000313" key="2">
    <source>
        <dbReference type="EMBL" id="KIK05929.1"/>
    </source>
</evidence>
<dbReference type="HOGENOM" id="CLU_461558_0_0_1"/>
<feature type="compositionally biased region" description="Basic and acidic residues" evidence="1">
    <location>
        <begin position="261"/>
        <end position="271"/>
    </location>
</feature>
<feature type="region of interest" description="Disordered" evidence="1">
    <location>
        <begin position="31"/>
        <end position="71"/>
    </location>
</feature>
<accession>A0A0C9XWH5</accession>
<reference evidence="3" key="2">
    <citation type="submission" date="2015-01" db="EMBL/GenBank/DDBJ databases">
        <title>Evolutionary Origins and Diversification of the Mycorrhizal Mutualists.</title>
        <authorList>
            <consortium name="DOE Joint Genome Institute"/>
            <consortium name="Mycorrhizal Genomics Consortium"/>
            <person name="Kohler A."/>
            <person name="Kuo A."/>
            <person name="Nagy L.G."/>
            <person name="Floudas D."/>
            <person name="Copeland A."/>
            <person name="Barry K.W."/>
            <person name="Cichocki N."/>
            <person name="Veneault-Fourrey C."/>
            <person name="LaButti K."/>
            <person name="Lindquist E.A."/>
            <person name="Lipzen A."/>
            <person name="Lundell T."/>
            <person name="Morin E."/>
            <person name="Murat C."/>
            <person name="Riley R."/>
            <person name="Ohm R."/>
            <person name="Sun H."/>
            <person name="Tunlid A."/>
            <person name="Henrissat B."/>
            <person name="Grigoriev I.V."/>
            <person name="Hibbett D.S."/>
            <person name="Martin F."/>
        </authorList>
    </citation>
    <scope>NUCLEOTIDE SEQUENCE [LARGE SCALE GENOMIC DNA]</scope>
    <source>
        <strain evidence="3">LaAM-08-1</strain>
    </source>
</reference>
<dbReference type="Proteomes" id="UP000054477">
    <property type="component" value="Unassembled WGS sequence"/>
</dbReference>
<organism evidence="2 3">
    <name type="scientific">Laccaria amethystina LaAM-08-1</name>
    <dbReference type="NCBI Taxonomy" id="1095629"/>
    <lineage>
        <taxon>Eukaryota</taxon>
        <taxon>Fungi</taxon>
        <taxon>Dikarya</taxon>
        <taxon>Basidiomycota</taxon>
        <taxon>Agaricomycotina</taxon>
        <taxon>Agaricomycetes</taxon>
        <taxon>Agaricomycetidae</taxon>
        <taxon>Agaricales</taxon>
        <taxon>Agaricineae</taxon>
        <taxon>Hydnangiaceae</taxon>
        <taxon>Laccaria</taxon>
    </lineage>
</organism>
<evidence type="ECO:0000256" key="1">
    <source>
        <dbReference type="SAM" id="MobiDB-lite"/>
    </source>
</evidence>
<dbReference type="EMBL" id="KN838556">
    <property type="protein sequence ID" value="KIK05929.1"/>
    <property type="molecule type" value="Genomic_DNA"/>
</dbReference>
<feature type="compositionally biased region" description="Polar residues" evidence="1">
    <location>
        <begin position="272"/>
        <end position="289"/>
    </location>
</feature>
<evidence type="ECO:0000313" key="3">
    <source>
        <dbReference type="Proteomes" id="UP000054477"/>
    </source>
</evidence>
<proteinExistence type="predicted"/>
<keyword evidence="3" id="KW-1185">Reference proteome</keyword>
<dbReference type="AlphaFoldDB" id="A0A0C9XWH5"/>
<sequence>MSRNGSTWPGTLPTLRGIHPSFGRFKRFLRRTERRPAHSPPSLATPEGDRNLSRRPSSVFSRREVTNYGGPSTDTNDLGFGYFYDINKSLPFLDVATANADMAVSADECNPHENYASTSSAPPPLSALSGGFFAGSDLKDLPSSTSVRLSEMDVTLQHSFLGAGALVFAPNPTASTSQAGPLAHPFLSDLQPPNPAGLQFVCYSKEIVPQPSGPRMNCVPLPPLSPSLELSSAPFAHADESTNEQYNYETLYEMPFVANHEEPTTEQRQDTTPRSSASSYHTAPESLSPQREHQSEMVPETLVIAQKISSDHFKPRKLVIDWTISLIDLQSILSALRHCLQDLTIGPIGVGQPTSPSATATIDLPHLTSLKVDRVDFSFLKELLAFVRMDSLKTLDLLVGSLEVTPHELNLGWSRLTDVVLHDDFSPETLDNLMRSLRDVTQLKWLGNLLAKANGNQDRHQLNFLKDVSVCSNENGCSFFIRSLKSASVETLHLLHLPRNFKGHGFSAVENLSIENEISADQFLTTLHHFPTLVNADIKIGDFTATEQSTWFTIQKMNASLVSLTLRGVSVPIRPLLMPIPLSKLTSLAIMFDLKEPNHQFCLGLSDYLQKEKIQLSNLCLVDANMTVEESRSILEIVGPTLVDYQVRQTRHN</sequence>
<name>A0A0C9XWH5_9AGAR</name>
<protein>
    <submittedName>
        <fullName evidence="2">Uncharacterized protein</fullName>
    </submittedName>
</protein>
<gene>
    <name evidence="2" type="ORF">K443DRAFT_3487</name>
</gene>